<evidence type="ECO:0000256" key="1">
    <source>
        <dbReference type="SAM" id="MobiDB-lite"/>
    </source>
</evidence>
<dbReference type="EMBL" id="NVOI01000009">
    <property type="protein sequence ID" value="PGG94795.1"/>
    <property type="molecule type" value="Genomic_DNA"/>
</dbReference>
<feature type="region of interest" description="Disordered" evidence="1">
    <location>
        <begin position="38"/>
        <end position="68"/>
    </location>
</feature>
<evidence type="ECO:0000313" key="3">
    <source>
        <dbReference type="Proteomes" id="UP000225320"/>
    </source>
</evidence>
<comment type="caution">
    <text evidence="2">The sequence shown here is derived from an EMBL/GenBank/DDBJ whole genome shotgun (WGS) entry which is preliminary data.</text>
</comment>
<proteinExistence type="predicted"/>
<gene>
    <name evidence="2" type="ORF">CON73_00530</name>
</gene>
<evidence type="ECO:0000313" key="2">
    <source>
        <dbReference type="EMBL" id="PGG94795.1"/>
    </source>
</evidence>
<protein>
    <submittedName>
        <fullName evidence="2">Uncharacterized protein</fullName>
    </submittedName>
</protein>
<sequence>MNNDYKINVELTANDLKNIDVEQVKNEIARQILLEQQNFSSNDEVMSGPHSKSTSHSKSETHSRSALK</sequence>
<dbReference type="RefSeq" id="WP_098087698.1">
    <property type="nucleotide sequence ID" value="NZ_NUCP01000034.1"/>
</dbReference>
<organism evidence="2 3">
    <name type="scientific">Bacillus toyonensis</name>
    <dbReference type="NCBI Taxonomy" id="155322"/>
    <lineage>
        <taxon>Bacteria</taxon>
        <taxon>Bacillati</taxon>
        <taxon>Bacillota</taxon>
        <taxon>Bacilli</taxon>
        <taxon>Bacillales</taxon>
        <taxon>Bacillaceae</taxon>
        <taxon>Bacillus</taxon>
        <taxon>Bacillus cereus group</taxon>
    </lineage>
</organism>
<feature type="compositionally biased region" description="Basic and acidic residues" evidence="1">
    <location>
        <begin position="57"/>
        <end position="68"/>
    </location>
</feature>
<reference evidence="2 3" key="1">
    <citation type="submission" date="2017-09" db="EMBL/GenBank/DDBJ databases">
        <title>Large-scale bioinformatics analysis of Bacillus genomes uncovers conserved roles of natural products in bacterial physiology.</title>
        <authorList>
            <consortium name="Agbiome Team Llc"/>
            <person name="Bleich R.M."/>
            <person name="Grubbs K.J."/>
            <person name="Santa Maria K.C."/>
            <person name="Allen S.E."/>
            <person name="Farag S."/>
            <person name="Shank E.A."/>
            <person name="Bowers A."/>
        </authorList>
    </citation>
    <scope>NUCLEOTIDE SEQUENCE [LARGE SCALE GENOMIC DNA]</scope>
    <source>
        <strain evidence="2 3">AFS094862</strain>
    </source>
</reference>
<name>A0A2B7WDQ5_9BACI</name>
<dbReference type="AlphaFoldDB" id="A0A2B7WDQ5"/>
<dbReference type="Proteomes" id="UP000225320">
    <property type="component" value="Unassembled WGS sequence"/>
</dbReference>
<accession>A0A2B7WDQ5</accession>